<dbReference type="AlphaFoldDB" id="A0A1M6VSS3"/>
<dbReference type="OrthoDB" id="3697582at2"/>
<keyword evidence="1" id="KW-0472">Membrane</keyword>
<feature type="transmembrane region" description="Helical" evidence="1">
    <location>
        <begin position="97"/>
        <end position="115"/>
    </location>
</feature>
<feature type="transmembrane region" description="Helical" evidence="1">
    <location>
        <begin position="73"/>
        <end position="91"/>
    </location>
</feature>
<protein>
    <submittedName>
        <fullName evidence="2">Tryptophan-associated transmembrane protein (Trp_oprn_chp)</fullName>
    </submittedName>
</protein>
<accession>A0A1M6VSS3</accession>
<name>A0A1M6VSS3_PSETH</name>
<keyword evidence="1 2" id="KW-0812">Transmembrane</keyword>
<feature type="transmembrane region" description="Helical" evidence="1">
    <location>
        <begin position="44"/>
        <end position="66"/>
    </location>
</feature>
<evidence type="ECO:0000313" key="3">
    <source>
        <dbReference type="Proteomes" id="UP000184363"/>
    </source>
</evidence>
<proteinExistence type="predicted"/>
<dbReference type="Pfam" id="PF09534">
    <property type="entry name" value="Trp_oprn_chp"/>
    <property type="match status" value="1"/>
</dbReference>
<dbReference type="EMBL" id="FRAP01000013">
    <property type="protein sequence ID" value="SHK84562.1"/>
    <property type="molecule type" value="Genomic_DNA"/>
</dbReference>
<gene>
    <name evidence="2" type="ORF">SAMN05443637_11336</name>
</gene>
<keyword evidence="3" id="KW-1185">Reference proteome</keyword>
<dbReference type="InterPro" id="IPR019051">
    <property type="entry name" value="Trp_biosyn_TM_oprn/chp"/>
</dbReference>
<reference evidence="2 3" key="1">
    <citation type="submission" date="2016-11" db="EMBL/GenBank/DDBJ databases">
        <authorList>
            <person name="Jaros S."/>
            <person name="Januszkiewicz K."/>
            <person name="Wedrychowicz H."/>
        </authorList>
    </citation>
    <scope>NUCLEOTIDE SEQUENCE [LARGE SCALE GENOMIC DNA]</scope>
    <source>
        <strain evidence="2 3">DSM 43832</strain>
    </source>
</reference>
<keyword evidence="1" id="KW-1133">Transmembrane helix</keyword>
<organism evidence="2 3">
    <name type="scientific">Pseudonocardia thermophila</name>
    <dbReference type="NCBI Taxonomy" id="1848"/>
    <lineage>
        <taxon>Bacteria</taxon>
        <taxon>Bacillati</taxon>
        <taxon>Actinomycetota</taxon>
        <taxon>Actinomycetes</taxon>
        <taxon>Pseudonocardiales</taxon>
        <taxon>Pseudonocardiaceae</taxon>
        <taxon>Pseudonocardia</taxon>
    </lineage>
</organism>
<dbReference type="Proteomes" id="UP000184363">
    <property type="component" value="Unassembled WGS sequence"/>
</dbReference>
<evidence type="ECO:0000313" key="2">
    <source>
        <dbReference type="EMBL" id="SHK84562.1"/>
    </source>
</evidence>
<dbReference type="STRING" id="1848.SAMN05443637_11336"/>
<evidence type="ECO:0000256" key="1">
    <source>
        <dbReference type="SAM" id="Phobius"/>
    </source>
</evidence>
<dbReference type="RefSeq" id="WP_073458138.1">
    <property type="nucleotide sequence ID" value="NZ_CALGVN010000006.1"/>
</dbReference>
<sequence>MSTPEGPAPGAGRRLAVAAAGLALAAVALWGGGALDRPEDAPSWTGGVALLALAGIAGIVATAGVLRRIVGGLLAVAGCGVAVAAAAQFGAAPLGALVLLAGGLLLVAAGVLVAVREPGLARFGARYSRTAGTAADPDRAAWDALDAGLDPTTAPDPPGPCRNCGNAVVEPVFAAATGDDSVLVGICPACGTGEARHRSATAVVAATVPADDAARLRGALADCPDPLREDCPCAVHEGLRTFPGGTRIDAARAGERLPEIGVALGAGGAPHFT</sequence>